<evidence type="ECO:0000313" key="2">
    <source>
        <dbReference type="Proteomes" id="UP000789524"/>
    </source>
</evidence>
<proteinExistence type="predicted"/>
<sequence>MQLKYMSGVPKYTRHRRNSSDGRHSPCVVRLISNRITQMHLVMKIINASVPWEDRMRSAYVRSDQRRYLVLELRTGAHKGCWGTEYNGDTM</sequence>
<comment type="caution">
    <text evidence="1">The sequence shown here is derived from an EMBL/GenBank/DDBJ whole genome shotgun (WGS) entry which is preliminary data.</text>
</comment>
<dbReference type="Proteomes" id="UP000789524">
    <property type="component" value="Unassembled WGS sequence"/>
</dbReference>
<reference evidence="1" key="1">
    <citation type="submission" date="2021-09" db="EMBL/GenBank/DDBJ databases">
        <authorList>
            <person name="Martin H S."/>
        </authorList>
    </citation>
    <scope>NUCLEOTIDE SEQUENCE</scope>
</reference>
<gene>
    <name evidence="1" type="ORF">DCHRY22_LOCUS13668</name>
</gene>
<dbReference type="AlphaFoldDB" id="A0A8J2RG14"/>
<protein>
    <submittedName>
        <fullName evidence="1">(African queen) hypothetical protein</fullName>
    </submittedName>
</protein>
<accession>A0A8J2RG14</accession>
<name>A0A8J2RG14_9NEOP</name>
<keyword evidence="2" id="KW-1185">Reference proteome</keyword>
<organism evidence="1 2">
    <name type="scientific">Danaus chrysippus</name>
    <name type="common">African queen</name>
    <dbReference type="NCBI Taxonomy" id="151541"/>
    <lineage>
        <taxon>Eukaryota</taxon>
        <taxon>Metazoa</taxon>
        <taxon>Ecdysozoa</taxon>
        <taxon>Arthropoda</taxon>
        <taxon>Hexapoda</taxon>
        <taxon>Insecta</taxon>
        <taxon>Pterygota</taxon>
        <taxon>Neoptera</taxon>
        <taxon>Endopterygota</taxon>
        <taxon>Lepidoptera</taxon>
        <taxon>Glossata</taxon>
        <taxon>Ditrysia</taxon>
        <taxon>Papilionoidea</taxon>
        <taxon>Nymphalidae</taxon>
        <taxon>Danainae</taxon>
        <taxon>Danaini</taxon>
        <taxon>Danaina</taxon>
        <taxon>Danaus</taxon>
        <taxon>Anosia</taxon>
    </lineage>
</organism>
<evidence type="ECO:0000313" key="1">
    <source>
        <dbReference type="EMBL" id="CAG9580891.1"/>
    </source>
</evidence>
<dbReference type="EMBL" id="CAKASE010000080">
    <property type="protein sequence ID" value="CAG9580891.1"/>
    <property type="molecule type" value="Genomic_DNA"/>
</dbReference>